<dbReference type="SMART" id="SM01408">
    <property type="entry name" value="ING"/>
    <property type="match status" value="1"/>
</dbReference>
<evidence type="ECO:0000256" key="12">
    <source>
        <dbReference type="SAM" id="MobiDB-lite"/>
    </source>
</evidence>
<evidence type="ECO:0000313" key="15">
    <source>
        <dbReference type="Proteomes" id="UP000243876"/>
    </source>
</evidence>
<dbReference type="PROSITE" id="PS01359">
    <property type="entry name" value="ZF_PHD_1"/>
    <property type="match status" value="1"/>
</dbReference>
<feature type="binding site" evidence="9">
    <location>
        <position position="363"/>
    </location>
    <ligand>
        <name>Zn(2+)</name>
        <dbReference type="ChEBI" id="CHEBI:29105"/>
        <label>1</label>
    </ligand>
</feature>
<evidence type="ECO:0000256" key="3">
    <source>
        <dbReference type="ARBA" id="ARBA00022723"/>
    </source>
</evidence>
<feature type="domain" description="PHD-type" evidence="13">
    <location>
        <begin position="360"/>
        <end position="432"/>
    </location>
</feature>
<dbReference type="PROSITE" id="PS50016">
    <property type="entry name" value="ZF_PHD_2"/>
    <property type="match status" value="1"/>
</dbReference>
<feature type="compositionally biased region" description="Low complexity" evidence="12">
    <location>
        <begin position="308"/>
        <end position="333"/>
    </location>
</feature>
<dbReference type="OrthoDB" id="5411773at2759"/>
<dbReference type="CDD" id="cd15505">
    <property type="entry name" value="PHD_ING"/>
    <property type="match status" value="1"/>
</dbReference>
<comment type="function">
    <text evidence="11">Component of an histone acetyltransferase complex.</text>
</comment>
<reference evidence="15" key="1">
    <citation type="submission" date="2015-02" db="EMBL/GenBank/DDBJ databases">
        <authorList>
            <person name="Gon?alves P."/>
        </authorList>
    </citation>
    <scope>NUCLEOTIDE SEQUENCE [LARGE SCALE GENOMIC DNA]</scope>
</reference>
<evidence type="ECO:0000256" key="11">
    <source>
        <dbReference type="RuleBase" id="RU361213"/>
    </source>
</evidence>
<evidence type="ECO:0000256" key="6">
    <source>
        <dbReference type="ARBA" id="ARBA00022853"/>
    </source>
</evidence>
<dbReference type="InterPro" id="IPR028651">
    <property type="entry name" value="ING_fam"/>
</dbReference>
<evidence type="ECO:0000259" key="13">
    <source>
        <dbReference type="PROSITE" id="PS50016"/>
    </source>
</evidence>
<keyword evidence="5 9" id="KW-0862">Zinc</keyword>
<dbReference type="GO" id="GO:0005634">
    <property type="term" value="C:nucleus"/>
    <property type="evidence" value="ECO:0007669"/>
    <property type="project" value="UniProtKB-SubCell"/>
</dbReference>
<feature type="binding site" evidence="9">
    <location>
        <position position="426"/>
    </location>
    <ligand>
        <name>Zn(2+)</name>
        <dbReference type="ChEBI" id="CHEBI:29105"/>
        <label>2</label>
    </ligand>
</feature>
<dbReference type="SMART" id="SM00249">
    <property type="entry name" value="PHD"/>
    <property type="match status" value="1"/>
</dbReference>
<evidence type="ECO:0000256" key="10">
    <source>
        <dbReference type="PROSITE-ProRule" id="PRU00146"/>
    </source>
</evidence>
<dbReference type="Gene3D" id="6.10.140.1740">
    <property type="match status" value="1"/>
</dbReference>
<keyword evidence="7 11" id="KW-0539">Nucleus</keyword>
<comment type="similarity">
    <text evidence="2 11">Belongs to the ING family.</text>
</comment>
<feature type="region of interest" description="Disordered" evidence="12">
    <location>
        <begin position="308"/>
        <end position="356"/>
    </location>
</feature>
<evidence type="ECO:0000256" key="1">
    <source>
        <dbReference type="ARBA" id="ARBA00004123"/>
    </source>
</evidence>
<dbReference type="PANTHER" id="PTHR10333:SF42">
    <property type="entry name" value="INHIBITOR OF GROWTH PROTEIN 5"/>
    <property type="match status" value="1"/>
</dbReference>
<proteinExistence type="inferred from homology"/>
<comment type="subunit">
    <text evidence="11">Component of an histone acetyltransferase complex. Interacts with H3K4me3 and to a lesser extent with H3K4me2.</text>
</comment>
<dbReference type="InterPro" id="IPR024610">
    <property type="entry name" value="ING_N_histone-binding"/>
</dbReference>
<feature type="site" description="Histone H3K4me3 binding" evidence="8">
    <location>
        <position position="400"/>
    </location>
</feature>
<keyword evidence="15" id="KW-1185">Reference proteome</keyword>
<feature type="compositionally biased region" description="Basic and acidic residues" evidence="12">
    <location>
        <begin position="35"/>
        <end position="46"/>
    </location>
</feature>
<evidence type="ECO:0000256" key="7">
    <source>
        <dbReference type="ARBA" id="ARBA00023242"/>
    </source>
</evidence>
<dbReference type="InterPro" id="IPR019786">
    <property type="entry name" value="Zinc_finger_PHD-type_CS"/>
</dbReference>
<feature type="region of interest" description="Disordered" evidence="12">
    <location>
        <begin position="35"/>
        <end position="71"/>
    </location>
</feature>
<dbReference type="GO" id="GO:0006355">
    <property type="term" value="P:regulation of DNA-templated transcription"/>
    <property type="evidence" value="ECO:0007669"/>
    <property type="project" value="TreeGrafter"/>
</dbReference>
<feature type="binding site" evidence="9">
    <location>
        <position position="365"/>
    </location>
    <ligand>
        <name>Zn(2+)</name>
        <dbReference type="ChEBI" id="CHEBI:29105"/>
        <label>1</label>
    </ligand>
</feature>
<dbReference type="AlphaFoldDB" id="A0A0D6EFK2"/>
<evidence type="ECO:0000256" key="8">
    <source>
        <dbReference type="PIRSR" id="PIRSR628651-50"/>
    </source>
</evidence>
<feature type="binding site" evidence="9">
    <location>
        <position position="429"/>
    </location>
    <ligand>
        <name>Zn(2+)</name>
        <dbReference type="ChEBI" id="CHEBI:29105"/>
        <label>2</label>
    </ligand>
</feature>
<dbReference type="CDD" id="cd16858">
    <property type="entry name" value="ING_ING3_Yng2p"/>
    <property type="match status" value="1"/>
</dbReference>
<dbReference type="Proteomes" id="UP000243876">
    <property type="component" value="Unassembled WGS sequence"/>
</dbReference>
<feature type="region of interest" description="Disordered" evidence="12">
    <location>
        <begin position="214"/>
        <end position="270"/>
    </location>
</feature>
<name>A0A0D6EFK2_SPOSA</name>
<comment type="subcellular location">
    <subcellularLocation>
        <location evidence="1 11">Nucleus</location>
    </subcellularLocation>
</comment>
<feature type="binding site" evidence="9">
    <location>
        <position position="410"/>
    </location>
    <ligand>
        <name>Zn(2+)</name>
        <dbReference type="ChEBI" id="CHEBI:29105"/>
        <label>1</label>
    </ligand>
</feature>
<evidence type="ECO:0000256" key="2">
    <source>
        <dbReference type="ARBA" id="ARBA00010210"/>
    </source>
</evidence>
<keyword evidence="3 9" id="KW-0479">Metal-binding</keyword>
<dbReference type="InterPro" id="IPR019787">
    <property type="entry name" value="Znf_PHD-finger"/>
</dbReference>
<accession>A0A0D6EFK2</accession>
<dbReference type="SUPFAM" id="SSF57903">
    <property type="entry name" value="FYVE/PHD zinc finger"/>
    <property type="match status" value="1"/>
</dbReference>
<dbReference type="GO" id="GO:0006325">
    <property type="term" value="P:chromatin organization"/>
    <property type="evidence" value="ECO:0007669"/>
    <property type="project" value="UniProtKB-KW"/>
</dbReference>
<dbReference type="GO" id="GO:0008270">
    <property type="term" value="F:zinc ion binding"/>
    <property type="evidence" value="ECO:0007669"/>
    <property type="project" value="UniProtKB-KW"/>
</dbReference>
<dbReference type="EMBL" id="CENE01000001">
    <property type="protein sequence ID" value="CEQ38787.1"/>
    <property type="molecule type" value="Genomic_DNA"/>
</dbReference>
<keyword evidence="4 10" id="KW-0863">Zinc-finger</keyword>
<feature type="binding site" evidence="9">
    <location>
        <position position="399"/>
    </location>
    <ligand>
        <name>Zn(2+)</name>
        <dbReference type="ChEBI" id="CHEBI:29105"/>
        <label>2</label>
    </ligand>
</feature>
<evidence type="ECO:0000256" key="4">
    <source>
        <dbReference type="ARBA" id="ARBA00022771"/>
    </source>
</evidence>
<feature type="binding site" evidence="9">
    <location>
        <position position="413"/>
    </location>
    <ligand>
        <name>Zn(2+)</name>
        <dbReference type="ChEBI" id="CHEBI:29105"/>
        <label>1</label>
    </ligand>
</feature>
<dbReference type="InterPro" id="IPR001965">
    <property type="entry name" value="Znf_PHD"/>
</dbReference>
<dbReference type="GO" id="GO:0000785">
    <property type="term" value="C:chromatin"/>
    <property type="evidence" value="ECO:0007669"/>
    <property type="project" value="UniProtKB-ARBA"/>
</dbReference>
<feature type="site" description="Histone H3K4me3 binding" evidence="8">
    <location>
        <position position="408"/>
    </location>
</feature>
<evidence type="ECO:0000256" key="5">
    <source>
        <dbReference type="ARBA" id="ARBA00022833"/>
    </source>
</evidence>
<dbReference type="InterPro" id="IPR011011">
    <property type="entry name" value="Znf_FYVE_PHD"/>
</dbReference>
<organism evidence="14 15">
    <name type="scientific">Sporidiobolus salmonicolor</name>
    <name type="common">Yeast-like fungus</name>
    <name type="synonym">Sporobolomyces salmonicolor</name>
    <dbReference type="NCBI Taxonomy" id="5005"/>
    <lineage>
        <taxon>Eukaryota</taxon>
        <taxon>Fungi</taxon>
        <taxon>Dikarya</taxon>
        <taxon>Basidiomycota</taxon>
        <taxon>Pucciniomycotina</taxon>
        <taxon>Microbotryomycetes</taxon>
        <taxon>Sporidiobolales</taxon>
        <taxon>Sporidiobolaceae</taxon>
        <taxon>Sporobolomyces</taxon>
    </lineage>
</organism>
<comment type="domain">
    <text evidence="11">The PHD-type zinc finger mediates the binding to H3K4me3.</text>
</comment>
<dbReference type="Gene3D" id="3.30.40.10">
    <property type="entry name" value="Zinc/RING finger domain, C3HC4 (zinc finger)"/>
    <property type="match status" value="1"/>
</dbReference>
<sequence>MAEDAAVLLADFVSSLDNLPSEVCHILEEISHKEGRVSDLRSRATQRDQSIQKHARPQAQGGQGLLVPNPKEESTIKKIKLDLENAELATREKVALSERGVNLLSRHLNRLQAQLELLTSTVPPLPTLPSFAPAMPTPTPTSLYSAQPTYASSPGGSSAYNPYAAAAYAMPPGTPGVYADKRKASAIATPIQVPLLPAQMASAHAGLPQAYSYMQSGPGSPAPSTPLGAAGSSRRAGPSRLQNVAYASTPGGPGSPQPLSGQHPQSAQQQPNLAFIAQQQQLQQQQIRLAVQAQALAAQQAANQHHVQQIQQMQGHQQQLQQQQQQQHQQQQQTNKRKRQEEQSPQPTPEEEGGEAEDLTPYCFCHRPSFGEVSFLLLRHFPSFCFGTLTLALSKMIGCDAPDCKIEWFHLNCVGLKTTPEGSWFCSQCEPKMKAQQSRSGRRK</sequence>
<feature type="compositionally biased region" description="Low complexity" evidence="12">
    <location>
        <begin position="257"/>
        <end position="266"/>
    </location>
</feature>
<dbReference type="PANTHER" id="PTHR10333">
    <property type="entry name" value="INHIBITOR OF GROWTH PROTEIN"/>
    <property type="match status" value="1"/>
</dbReference>
<keyword evidence="6 11" id="KW-0156">Chromatin regulator</keyword>
<evidence type="ECO:0000313" key="14">
    <source>
        <dbReference type="EMBL" id="CEQ38787.1"/>
    </source>
</evidence>
<feature type="site" description="Histone H3K4me3 binding" evidence="8">
    <location>
        <position position="362"/>
    </location>
</feature>
<dbReference type="InterPro" id="IPR013083">
    <property type="entry name" value="Znf_RING/FYVE/PHD"/>
</dbReference>
<evidence type="ECO:0000256" key="9">
    <source>
        <dbReference type="PIRSR" id="PIRSR628651-51"/>
    </source>
</evidence>
<gene>
    <name evidence="14" type="primary">SPOSA6832_00262</name>
</gene>
<feature type="binding site" evidence="9">
    <location>
        <position position="404"/>
    </location>
    <ligand>
        <name>Zn(2+)</name>
        <dbReference type="ChEBI" id="CHEBI:29105"/>
        <label>2</label>
    </ligand>
</feature>
<protein>
    <recommendedName>
        <fullName evidence="11">Chromatin modification-related protein</fullName>
    </recommendedName>
</protein>
<feature type="site" description="Histone H3K4me3 binding" evidence="8">
    <location>
        <position position="396"/>
    </location>
</feature>
<dbReference type="Pfam" id="PF12998">
    <property type="entry name" value="ING"/>
    <property type="match status" value="1"/>
</dbReference>